<dbReference type="AlphaFoldDB" id="A0AAW1IZW4"/>
<keyword evidence="2" id="KW-1185">Reference proteome</keyword>
<dbReference type="Proteomes" id="UP001458880">
    <property type="component" value="Unassembled WGS sequence"/>
</dbReference>
<protein>
    <submittedName>
        <fullName evidence="1">Uncharacterized protein</fullName>
    </submittedName>
</protein>
<evidence type="ECO:0000313" key="2">
    <source>
        <dbReference type="Proteomes" id="UP001458880"/>
    </source>
</evidence>
<name>A0AAW1IZW4_POPJA</name>
<organism evidence="1 2">
    <name type="scientific">Popillia japonica</name>
    <name type="common">Japanese beetle</name>
    <dbReference type="NCBI Taxonomy" id="7064"/>
    <lineage>
        <taxon>Eukaryota</taxon>
        <taxon>Metazoa</taxon>
        <taxon>Ecdysozoa</taxon>
        <taxon>Arthropoda</taxon>
        <taxon>Hexapoda</taxon>
        <taxon>Insecta</taxon>
        <taxon>Pterygota</taxon>
        <taxon>Neoptera</taxon>
        <taxon>Endopterygota</taxon>
        <taxon>Coleoptera</taxon>
        <taxon>Polyphaga</taxon>
        <taxon>Scarabaeiformia</taxon>
        <taxon>Scarabaeidae</taxon>
        <taxon>Rutelinae</taxon>
        <taxon>Popillia</taxon>
    </lineage>
</organism>
<proteinExistence type="predicted"/>
<dbReference type="EMBL" id="JASPKY010000461">
    <property type="protein sequence ID" value="KAK9696144.1"/>
    <property type="molecule type" value="Genomic_DNA"/>
</dbReference>
<reference evidence="1 2" key="1">
    <citation type="journal article" date="2024" name="BMC Genomics">
        <title>De novo assembly and annotation of Popillia japonica's genome with initial clues to its potential as an invasive pest.</title>
        <authorList>
            <person name="Cucini C."/>
            <person name="Boschi S."/>
            <person name="Funari R."/>
            <person name="Cardaioli E."/>
            <person name="Iannotti N."/>
            <person name="Marturano G."/>
            <person name="Paoli F."/>
            <person name="Bruttini M."/>
            <person name="Carapelli A."/>
            <person name="Frati F."/>
            <person name="Nardi F."/>
        </authorList>
    </citation>
    <scope>NUCLEOTIDE SEQUENCE [LARGE SCALE GENOMIC DNA]</scope>
    <source>
        <strain evidence="1">DMR45628</strain>
    </source>
</reference>
<sequence length="78" mass="8943">MYRRQLNINSPGKVIILCCMNSILHDVLAGAPCKALTASFWRRKTAFLFREHYVIVKDKLDQAGHIIHIQSANINKSY</sequence>
<accession>A0AAW1IZW4</accession>
<evidence type="ECO:0000313" key="1">
    <source>
        <dbReference type="EMBL" id="KAK9696144.1"/>
    </source>
</evidence>
<gene>
    <name evidence="1" type="ORF">QE152_g32112</name>
</gene>
<comment type="caution">
    <text evidence="1">The sequence shown here is derived from an EMBL/GenBank/DDBJ whole genome shotgun (WGS) entry which is preliminary data.</text>
</comment>